<dbReference type="EMBL" id="ATIR01000044">
    <property type="protein sequence ID" value="EPI08711.1"/>
    <property type="molecule type" value="Genomic_DNA"/>
</dbReference>
<dbReference type="Proteomes" id="UP000015750">
    <property type="component" value="Unassembled WGS sequence"/>
</dbReference>
<keyword evidence="1" id="KW-0812">Transmembrane</keyword>
<dbReference type="AlphaFoldDB" id="A0ABC9TKT6"/>
<gene>
    <name evidence="2" type="ORF">D358_01486</name>
</gene>
<feature type="transmembrane region" description="Helical" evidence="1">
    <location>
        <begin position="157"/>
        <end position="175"/>
    </location>
</feature>
<proteinExistence type="predicted"/>
<accession>A0ABC9TKT6</accession>
<comment type="caution">
    <text evidence="2">The sequence shown here is derived from an EMBL/GenBank/DDBJ whole genome shotgun (WGS) entry which is preliminary data.</text>
</comment>
<organism evidence="2 3">
    <name type="scientific">Enterococcus faecalis RP2S-4</name>
    <dbReference type="NCBI Taxonomy" id="1244145"/>
    <lineage>
        <taxon>Bacteria</taxon>
        <taxon>Bacillati</taxon>
        <taxon>Bacillota</taxon>
        <taxon>Bacilli</taxon>
        <taxon>Lactobacillales</taxon>
        <taxon>Enterococcaceae</taxon>
        <taxon>Enterococcus</taxon>
    </lineage>
</organism>
<keyword evidence="1" id="KW-0472">Membrane</keyword>
<name>A0ABC9TKT6_ENTFL</name>
<evidence type="ECO:0000313" key="3">
    <source>
        <dbReference type="Proteomes" id="UP000015750"/>
    </source>
</evidence>
<evidence type="ECO:0000313" key="2">
    <source>
        <dbReference type="EMBL" id="EPI08711.1"/>
    </source>
</evidence>
<sequence>MLTVQIVNARRREMIEKIKAKRKSVNETLREKGFWTVQLLNLQYFFKYYFLYSLQIYIFSFFLVLCKVENQRSLTKEIAPGLTTEGIMAFAIVAYIVYRALCIVVPFINLVIDRGDEEGFKGRLCKFLQTSLYFCLVVTSKYLSGNYFDSIHSYDDIPGNFYFLFGVSFICYFLTKANITRQFTIWARDIEIILTERVNPTIIRTEMDLKKCVKVSSSIEKAIKVTGVSQHITLSEEAVEANKLDRKTGKIKKVKGSKLLDVYDEVQIQVKYSIIPRVTLRLPQEIIVTEGYVNLAKENCIKRDVSLEEETNEADS</sequence>
<feature type="transmembrane region" description="Helical" evidence="1">
    <location>
        <begin position="87"/>
        <end position="112"/>
    </location>
</feature>
<reference evidence="2 3" key="1">
    <citation type="submission" date="2013-06" db="EMBL/GenBank/DDBJ databases">
        <authorList>
            <person name="Weinstock G."/>
            <person name="Sodergren E."/>
            <person name="Lobos E.A."/>
            <person name="Fulton L."/>
            <person name="Fulton R."/>
            <person name="Courtney L."/>
            <person name="Fronick C."/>
            <person name="O'Laughlin M."/>
            <person name="Godfrey J."/>
            <person name="Wilson R.M."/>
            <person name="Miner T."/>
            <person name="Farmer C."/>
            <person name="Delehaunty K."/>
            <person name="Cordes M."/>
            <person name="Minx P."/>
            <person name="Tomlinson C."/>
            <person name="Chen J."/>
            <person name="Wollam A."/>
            <person name="Pepin K.H."/>
            <person name="Bhonagiri V."/>
            <person name="Zhang X."/>
            <person name="Warren W."/>
            <person name="Mitreva M."/>
            <person name="Mardis E.R."/>
            <person name="Wilson R.K."/>
        </authorList>
    </citation>
    <scope>NUCLEOTIDE SEQUENCE [LARGE SCALE GENOMIC DNA]</scope>
    <source>
        <strain evidence="2 3">RP2S-4</strain>
    </source>
</reference>
<feature type="transmembrane region" description="Helical" evidence="1">
    <location>
        <begin position="48"/>
        <end position="66"/>
    </location>
</feature>
<evidence type="ECO:0000256" key="1">
    <source>
        <dbReference type="SAM" id="Phobius"/>
    </source>
</evidence>
<protein>
    <submittedName>
        <fullName evidence="2">Uncharacterized protein</fullName>
    </submittedName>
</protein>
<keyword evidence="1" id="KW-1133">Transmembrane helix</keyword>